<evidence type="ECO:0000256" key="1">
    <source>
        <dbReference type="SAM" id="Phobius"/>
    </source>
</evidence>
<reference evidence="2" key="1">
    <citation type="submission" date="2006-10" db="EMBL/GenBank/DDBJ databases">
        <authorList>
            <person name="Amadeo P."/>
            <person name="Zhao Q."/>
            <person name="Wortman J."/>
            <person name="Fraser-Liggett C."/>
            <person name="Carlton J."/>
        </authorList>
    </citation>
    <scope>NUCLEOTIDE SEQUENCE</scope>
    <source>
        <strain evidence="2">G3</strain>
    </source>
</reference>
<sequence length="375" mass="42235">MDKTKSISKLTISGHVSIPSSIFREYKQLKEVILSSYVNKISDNCFRDCSSLIKVFIPHTIEEISFDAFRDCIKLTEVLFETTSAEKINLHYRSFEGCISINQINLPSVTLLNTSCFYNCSRLDNFVVPSINTYIPIKCFMFCTNLKTITLPDSIKQIKDYSFANCESMINFACPKSLKHIYANSFRNNHHLQSITFGNMLETILGTASAQCISLKSVSFPSSLKFVHSNSFSSCKQLSSIRFASPSIISYGSFIGISKQCELLICTSNYPKIEPTFSFTDAFPENIRIYSIANSSFYEREVIKVDNCEFPTPFPTQKTIEPDPNQNGMSGQKIAAISCGIIFAIIGCSLIGVAIYFYKAKNPKIQKEDVYMYTV</sequence>
<dbReference type="SUPFAM" id="SSF52058">
    <property type="entry name" value="L domain-like"/>
    <property type="match status" value="1"/>
</dbReference>
<dbReference type="AlphaFoldDB" id="A2F9S4"/>
<dbReference type="EMBL" id="DS113680">
    <property type="protein sequence ID" value="EAX98322.1"/>
    <property type="molecule type" value="Genomic_DNA"/>
</dbReference>
<dbReference type="InterPro" id="IPR026906">
    <property type="entry name" value="LRR_5"/>
</dbReference>
<keyword evidence="3" id="KW-1185">Reference proteome</keyword>
<feature type="transmembrane region" description="Helical" evidence="1">
    <location>
        <begin position="334"/>
        <end position="358"/>
    </location>
</feature>
<evidence type="ECO:0000313" key="2">
    <source>
        <dbReference type="EMBL" id="EAX98322.1"/>
    </source>
</evidence>
<dbReference type="Gene3D" id="3.80.10.10">
    <property type="entry name" value="Ribonuclease Inhibitor"/>
    <property type="match status" value="3"/>
</dbReference>
<evidence type="ECO:0000313" key="3">
    <source>
        <dbReference type="Proteomes" id="UP000001542"/>
    </source>
</evidence>
<keyword evidence="1" id="KW-0472">Membrane</keyword>
<dbReference type="Pfam" id="PF13306">
    <property type="entry name" value="LRR_5"/>
    <property type="match status" value="1"/>
</dbReference>
<dbReference type="InterPro" id="IPR032675">
    <property type="entry name" value="LRR_dom_sf"/>
</dbReference>
<reference evidence="2" key="2">
    <citation type="journal article" date="2007" name="Science">
        <title>Draft genome sequence of the sexually transmitted pathogen Trichomonas vaginalis.</title>
        <authorList>
            <person name="Carlton J.M."/>
            <person name="Hirt R.P."/>
            <person name="Silva J.C."/>
            <person name="Delcher A.L."/>
            <person name="Schatz M."/>
            <person name="Zhao Q."/>
            <person name="Wortman J.R."/>
            <person name="Bidwell S.L."/>
            <person name="Alsmark U.C.M."/>
            <person name="Besteiro S."/>
            <person name="Sicheritz-Ponten T."/>
            <person name="Noel C.J."/>
            <person name="Dacks J.B."/>
            <person name="Foster P.G."/>
            <person name="Simillion C."/>
            <person name="Van de Peer Y."/>
            <person name="Miranda-Saavedra D."/>
            <person name="Barton G.J."/>
            <person name="Westrop G.D."/>
            <person name="Mueller S."/>
            <person name="Dessi D."/>
            <person name="Fiori P.L."/>
            <person name="Ren Q."/>
            <person name="Paulsen I."/>
            <person name="Zhang H."/>
            <person name="Bastida-Corcuera F.D."/>
            <person name="Simoes-Barbosa A."/>
            <person name="Brown M.T."/>
            <person name="Hayes R.D."/>
            <person name="Mukherjee M."/>
            <person name="Okumura C.Y."/>
            <person name="Schneider R."/>
            <person name="Smith A.J."/>
            <person name="Vanacova S."/>
            <person name="Villalvazo M."/>
            <person name="Haas B.J."/>
            <person name="Pertea M."/>
            <person name="Feldblyum T.V."/>
            <person name="Utterback T.R."/>
            <person name="Shu C.L."/>
            <person name="Osoegawa K."/>
            <person name="de Jong P.J."/>
            <person name="Hrdy I."/>
            <person name="Horvathova L."/>
            <person name="Zubacova Z."/>
            <person name="Dolezal P."/>
            <person name="Malik S.B."/>
            <person name="Logsdon J.M. Jr."/>
            <person name="Henze K."/>
            <person name="Gupta A."/>
            <person name="Wang C.C."/>
            <person name="Dunne R.L."/>
            <person name="Upcroft J.A."/>
            <person name="Upcroft P."/>
            <person name="White O."/>
            <person name="Salzberg S.L."/>
            <person name="Tang P."/>
            <person name="Chiu C.-H."/>
            <person name="Lee Y.-S."/>
            <person name="Embley T.M."/>
            <person name="Coombs G.H."/>
            <person name="Mottram J.C."/>
            <person name="Tachezy J."/>
            <person name="Fraser-Liggett C.M."/>
            <person name="Johnson P.J."/>
        </authorList>
    </citation>
    <scope>NUCLEOTIDE SEQUENCE [LARGE SCALE GENOMIC DNA]</scope>
    <source>
        <strain evidence="2">G3</strain>
    </source>
</reference>
<dbReference type="VEuPathDB" id="TrichDB:TVAGG3_1057920"/>
<dbReference type="STRING" id="5722.A2F9S4"/>
<dbReference type="RefSeq" id="XP_001311252.1">
    <property type="nucleotide sequence ID" value="XM_001311251.1"/>
</dbReference>
<organism evidence="2 3">
    <name type="scientific">Trichomonas vaginalis (strain ATCC PRA-98 / G3)</name>
    <dbReference type="NCBI Taxonomy" id="412133"/>
    <lineage>
        <taxon>Eukaryota</taxon>
        <taxon>Metamonada</taxon>
        <taxon>Parabasalia</taxon>
        <taxon>Trichomonadida</taxon>
        <taxon>Trichomonadidae</taxon>
        <taxon>Trichomonas</taxon>
    </lineage>
</organism>
<name>A2F9S4_TRIV3</name>
<protein>
    <submittedName>
        <fullName evidence="2">Surface antigen BspA-like</fullName>
    </submittedName>
</protein>
<gene>
    <name evidence="2" type="ORF">TVAG_176920</name>
</gene>
<dbReference type="PANTHER" id="PTHR45661:SF3">
    <property type="entry name" value="IG-LIKE DOMAIN-CONTAINING PROTEIN"/>
    <property type="match status" value="1"/>
</dbReference>
<keyword evidence="1" id="KW-1133">Transmembrane helix</keyword>
<dbReference type="KEGG" id="tva:4756120"/>
<dbReference type="InParanoid" id="A2F9S4"/>
<dbReference type="PANTHER" id="PTHR45661">
    <property type="entry name" value="SURFACE ANTIGEN"/>
    <property type="match status" value="1"/>
</dbReference>
<dbReference type="Proteomes" id="UP000001542">
    <property type="component" value="Unassembled WGS sequence"/>
</dbReference>
<keyword evidence="1" id="KW-0812">Transmembrane</keyword>
<dbReference type="SMR" id="A2F9S4"/>
<accession>A2F9S4</accession>
<dbReference type="VEuPathDB" id="TrichDB:TVAG_176920"/>
<dbReference type="InterPro" id="IPR053139">
    <property type="entry name" value="Surface_bspA-like"/>
</dbReference>
<proteinExistence type="predicted"/>